<protein>
    <submittedName>
        <fullName evidence="1">Uncharacterized protein</fullName>
    </submittedName>
</protein>
<dbReference type="Proteomes" id="UP000829447">
    <property type="component" value="Linkage Group LG24"/>
</dbReference>
<accession>A0ACC5XMJ1</accession>
<evidence type="ECO:0000313" key="1">
    <source>
        <dbReference type="EMBL" id="MCI4392402.1"/>
    </source>
</evidence>
<proteinExistence type="predicted"/>
<reference evidence="1 2" key="1">
    <citation type="journal article" date="2022" name="bioRxiv">
        <title>An ancient truncated duplication of the anti-Mullerian hormone receptor type 2 gene is a potential conserved master sex determinant in the Pangasiidae catfish family.</title>
        <authorList>
            <person name="Wen M."/>
            <person name="Pan Q."/>
            <person name="Jouanno E."/>
            <person name="Montfort J."/>
            <person name="Zahm M."/>
            <person name="Cabau C."/>
            <person name="Klopp C."/>
            <person name="Iampietro C."/>
            <person name="Roques C."/>
            <person name="Bouchez O."/>
            <person name="Castinel A."/>
            <person name="Donnadieu C."/>
            <person name="Parrinello H."/>
            <person name="Poncet C."/>
            <person name="Belmonte E."/>
            <person name="Gautier V."/>
            <person name="Avarre J.-C."/>
            <person name="Dugue R."/>
            <person name="Gustiano R."/>
            <person name="Ha T.T.T."/>
            <person name="Campet M."/>
            <person name="Sriphairoj K."/>
            <person name="Ribolli J."/>
            <person name="de Almeida F.L."/>
            <person name="Desvignes T."/>
            <person name="Postlethwait J.H."/>
            <person name="Bucao C.F."/>
            <person name="Robinson-Rechavi M."/>
            <person name="Bobe J."/>
            <person name="Herpin A."/>
            <person name="Guiguen Y."/>
        </authorList>
    </citation>
    <scope>NUCLEOTIDE SEQUENCE [LARGE SCALE GENOMIC DNA]</scope>
    <source>
        <strain evidence="1">YG-Dec2019</strain>
    </source>
</reference>
<sequence>MEHSPVLMEGLFFLMISFPHTSADTHSLQYLYTAVTPGINFPEFTAVGLVDGEQFVYYDSNITEMIPKTEWINKIDADAPDYWKNQTQKMQSDQENLKQLLATVMKDFNHSKGGHTLQRMFGCELDDDGTTRGYDQYGYDGGDFISLDLKTETWTAVNDKAVITEHMWESTGAEAKYMWNFLEEECIKQLKKYVSYGRETLERKVHPETLVFQEYYFFGKMVCHATGFFPKALNITWQKDGEEVHEDVELRETLPNQDGSFQKRSILKVPDEELEERTYTCVIQHSSLEKELVLPVDTIKPEIIECRKTNFP</sequence>
<keyword evidence="2" id="KW-1185">Reference proteome</keyword>
<name>A0ACC5XMJ1_PANGG</name>
<organism evidence="1 2">
    <name type="scientific">Pangasianodon gigas</name>
    <name type="common">Mekong giant catfish</name>
    <name type="synonym">Pangasius gigas</name>
    <dbReference type="NCBI Taxonomy" id="30993"/>
    <lineage>
        <taxon>Eukaryota</taxon>
        <taxon>Metazoa</taxon>
        <taxon>Chordata</taxon>
        <taxon>Craniata</taxon>
        <taxon>Vertebrata</taxon>
        <taxon>Euteleostomi</taxon>
        <taxon>Actinopterygii</taxon>
        <taxon>Neopterygii</taxon>
        <taxon>Teleostei</taxon>
        <taxon>Ostariophysi</taxon>
        <taxon>Siluriformes</taxon>
        <taxon>Pangasiidae</taxon>
        <taxon>Pangasianodon</taxon>
    </lineage>
</organism>
<evidence type="ECO:0000313" key="2">
    <source>
        <dbReference type="Proteomes" id="UP000829447"/>
    </source>
</evidence>
<gene>
    <name evidence="1" type="ORF">PGIGA_G00145430</name>
</gene>
<comment type="caution">
    <text evidence="1">The sequence shown here is derived from an EMBL/GenBank/DDBJ whole genome shotgun (WGS) entry which is preliminary data.</text>
</comment>
<dbReference type="EMBL" id="CM040477">
    <property type="protein sequence ID" value="MCI4392402.1"/>
    <property type="molecule type" value="Genomic_DNA"/>
</dbReference>